<comment type="subcellular location">
    <subcellularLocation>
        <location evidence="1">Membrane</location>
        <topology evidence="1">Peripheral membrane protein</topology>
    </subcellularLocation>
</comment>
<dbReference type="InterPro" id="IPR004148">
    <property type="entry name" value="BAR_dom"/>
</dbReference>
<dbReference type="EMBL" id="BMAW01027736">
    <property type="protein sequence ID" value="GFU03764.1"/>
    <property type="molecule type" value="Genomic_DNA"/>
</dbReference>
<dbReference type="SUPFAM" id="SSF50044">
    <property type="entry name" value="SH3-domain"/>
    <property type="match status" value="1"/>
</dbReference>
<dbReference type="PANTHER" id="PTHR14167:SF81">
    <property type="entry name" value="ENDOPHILIN-A"/>
    <property type="match status" value="1"/>
</dbReference>
<dbReference type="Gene3D" id="2.30.30.40">
    <property type="entry name" value="SH3 Domains"/>
    <property type="match status" value="1"/>
</dbReference>
<feature type="compositionally biased region" description="Polar residues" evidence="6">
    <location>
        <begin position="315"/>
        <end position="330"/>
    </location>
</feature>
<evidence type="ECO:0000256" key="2">
    <source>
        <dbReference type="ARBA" id="ARBA00006697"/>
    </source>
</evidence>
<dbReference type="InterPro" id="IPR001452">
    <property type="entry name" value="SH3_domain"/>
</dbReference>
<dbReference type="Gene3D" id="1.20.1270.60">
    <property type="entry name" value="Arfaptin homology (AH) domain/BAR domain"/>
    <property type="match status" value="1"/>
</dbReference>
<dbReference type="InterPro" id="IPR027267">
    <property type="entry name" value="AH/BAR_dom_sf"/>
</dbReference>
<dbReference type="InterPro" id="IPR036028">
    <property type="entry name" value="SH3-like_dom_sf"/>
</dbReference>
<dbReference type="InterPro" id="IPR050384">
    <property type="entry name" value="Endophilin_SH3RF"/>
</dbReference>
<comment type="similarity">
    <text evidence="2">Belongs to the endophilin family.</text>
</comment>
<dbReference type="Proteomes" id="UP000887013">
    <property type="component" value="Unassembled WGS sequence"/>
</dbReference>
<dbReference type="Pfam" id="PF00018">
    <property type="entry name" value="SH3_1"/>
    <property type="match status" value="1"/>
</dbReference>
<evidence type="ECO:0000259" key="7">
    <source>
        <dbReference type="PROSITE" id="PS51021"/>
    </source>
</evidence>
<proteinExistence type="inferred from homology"/>
<reference evidence="8" key="1">
    <citation type="submission" date="2020-08" db="EMBL/GenBank/DDBJ databases">
        <title>Multicomponent nature underlies the extraordinary mechanical properties of spider dragline silk.</title>
        <authorList>
            <person name="Kono N."/>
            <person name="Nakamura H."/>
            <person name="Mori M."/>
            <person name="Yoshida Y."/>
            <person name="Ohtoshi R."/>
            <person name="Malay A.D."/>
            <person name="Moran D.A.P."/>
            <person name="Tomita M."/>
            <person name="Numata K."/>
            <person name="Arakawa K."/>
        </authorList>
    </citation>
    <scope>NUCLEOTIDE SEQUENCE</scope>
</reference>
<feature type="domain" description="BAR" evidence="7">
    <location>
        <begin position="18"/>
        <end position="253"/>
    </location>
</feature>
<evidence type="ECO:0000313" key="9">
    <source>
        <dbReference type="Proteomes" id="UP000887013"/>
    </source>
</evidence>
<dbReference type="GO" id="GO:0098793">
    <property type="term" value="C:presynapse"/>
    <property type="evidence" value="ECO:0007669"/>
    <property type="project" value="TreeGrafter"/>
</dbReference>
<evidence type="ECO:0000256" key="5">
    <source>
        <dbReference type="ARBA" id="ARBA00023136"/>
    </source>
</evidence>
<keyword evidence="3" id="KW-0728">SH3 domain</keyword>
<dbReference type="SMART" id="SM00326">
    <property type="entry name" value="SH3"/>
    <property type="match status" value="1"/>
</dbReference>
<dbReference type="PROSITE" id="PS51021">
    <property type="entry name" value="BAR"/>
    <property type="match status" value="1"/>
</dbReference>
<protein>
    <submittedName>
        <fullName evidence="8">Endophilin-A</fullName>
    </submittedName>
</protein>
<name>A0A8X6Q2Y3_NEPPI</name>
<organism evidence="8 9">
    <name type="scientific">Nephila pilipes</name>
    <name type="common">Giant wood spider</name>
    <name type="synonym">Nephila maculata</name>
    <dbReference type="NCBI Taxonomy" id="299642"/>
    <lineage>
        <taxon>Eukaryota</taxon>
        <taxon>Metazoa</taxon>
        <taxon>Ecdysozoa</taxon>
        <taxon>Arthropoda</taxon>
        <taxon>Chelicerata</taxon>
        <taxon>Arachnida</taxon>
        <taxon>Araneae</taxon>
        <taxon>Araneomorphae</taxon>
        <taxon>Entelegynae</taxon>
        <taxon>Araneoidea</taxon>
        <taxon>Nephilidae</taxon>
        <taxon>Nephila</taxon>
    </lineage>
</organism>
<accession>A0A8X6Q2Y3</accession>
<evidence type="ECO:0000256" key="3">
    <source>
        <dbReference type="ARBA" id="ARBA00022443"/>
    </source>
</evidence>
<keyword evidence="4" id="KW-0175">Coiled coil</keyword>
<dbReference type="AlphaFoldDB" id="A0A8X6Q2Y3"/>
<evidence type="ECO:0000256" key="6">
    <source>
        <dbReference type="SAM" id="MobiDB-lite"/>
    </source>
</evidence>
<evidence type="ECO:0000256" key="1">
    <source>
        <dbReference type="ARBA" id="ARBA00004170"/>
    </source>
</evidence>
<dbReference type="GO" id="GO:0098978">
    <property type="term" value="C:glutamatergic synapse"/>
    <property type="evidence" value="ECO:0007669"/>
    <property type="project" value="TreeGrafter"/>
</dbReference>
<evidence type="ECO:0000313" key="8">
    <source>
        <dbReference type="EMBL" id="GFU03764.1"/>
    </source>
</evidence>
<dbReference type="GO" id="GO:0016191">
    <property type="term" value="P:synaptic vesicle uncoating"/>
    <property type="evidence" value="ECO:0007669"/>
    <property type="project" value="TreeGrafter"/>
</dbReference>
<dbReference type="SUPFAM" id="SSF103657">
    <property type="entry name" value="BAR/IMD domain-like"/>
    <property type="match status" value="1"/>
</dbReference>
<comment type="caution">
    <text evidence="8">The sequence shown here is derived from an EMBL/GenBank/DDBJ whole genome shotgun (WGS) entry which is preliminary data.</text>
</comment>
<sequence length="436" mass="48310">MAFAGLKKQINKANQYMSEKIGGAEGTKFTEEYTEMERKTDLTNELVEDLLNKTKEYLQPNPASRAKLMVSSKLRGGAKAHAYTQPEGTLGEAMVKYGKDLGEESPFGLSLIEAGEALKQMAEVKYALEDNVKQNFLEPLHHLQTKDMKDVMHHRKKLQGRRLDYDCKKRRQAKTDSSGAHLSEEEIRLAEDKFEESFNLASMGMFNLLENDVEQISQLASLAEALYDYHNQCAAILQSATERLNEQRNEAASRPRETYQPKKLHELNIPSLHDDISPQVEYGASPARSPAGTPVDPPPHKSLFLGGLTAGGGQTSATSPGRSPNRSPNASPLPSPVRSPARTPVMQQPCAQALYDFEPENEGELGFKEGEVVTLTSRVDDNCFGAIAINDAGPFERNSSGIKMPVKNSSKLIYVNIVLGFFPSKQPCQRCLQFYI</sequence>
<keyword evidence="5" id="KW-0472">Membrane</keyword>
<evidence type="ECO:0000256" key="4">
    <source>
        <dbReference type="ARBA" id="ARBA00023054"/>
    </source>
</evidence>
<dbReference type="Pfam" id="PF03114">
    <property type="entry name" value="BAR"/>
    <property type="match status" value="1"/>
</dbReference>
<dbReference type="PANTHER" id="PTHR14167">
    <property type="entry name" value="SH3 DOMAIN-CONTAINING"/>
    <property type="match status" value="1"/>
</dbReference>
<dbReference type="GO" id="GO:0005737">
    <property type="term" value="C:cytoplasm"/>
    <property type="evidence" value="ECO:0007669"/>
    <property type="project" value="InterPro"/>
</dbReference>
<feature type="region of interest" description="Disordered" evidence="6">
    <location>
        <begin position="246"/>
        <end position="345"/>
    </location>
</feature>
<dbReference type="CDD" id="cd07592">
    <property type="entry name" value="BAR_Endophilin_A"/>
    <property type="match status" value="1"/>
</dbReference>
<keyword evidence="9" id="KW-1185">Reference proteome</keyword>
<dbReference type="OrthoDB" id="443981at2759"/>
<dbReference type="SMART" id="SM00721">
    <property type="entry name" value="BAR"/>
    <property type="match status" value="1"/>
</dbReference>
<gene>
    <name evidence="8" type="primary">EndoA</name>
    <name evidence="8" type="ORF">NPIL_78974</name>
</gene>
<feature type="compositionally biased region" description="Basic and acidic residues" evidence="6">
    <location>
        <begin position="246"/>
        <end position="276"/>
    </location>
</feature>